<evidence type="ECO:0000313" key="1">
    <source>
        <dbReference type="EMBL" id="ERE79232.1"/>
    </source>
</evidence>
<protein>
    <submittedName>
        <fullName evidence="1">Uncharacterized protein</fullName>
    </submittedName>
</protein>
<organism evidence="1 2">
    <name type="scientific">Cricetulus griseus</name>
    <name type="common">Chinese hamster</name>
    <name type="synonym">Cricetulus barabensis griseus</name>
    <dbReference type="NCBI Taxonomy" id="10029"/>
    <lineage>
        <taxon>Eukaryota</taxon>
        <taxon>Metazoa</taxon>
        <taxon>Chordata</taxon>
        <taxon>Craniata</taxon>
        <taxon>Vertebrata</taxon>
        <taxon>Euteleostomi</taxon>
        <taxon>Mammalia</taxon>
        <taxon>Eutheria</taxon>
        <taxon>Euarchontoglires</taxon>
        <taxon>Glires</taxon>
        <taxon>Rodentia</taxon>
        <taxon>Myomorpha</taxon>
        <taxon>Muroidea</taxon>
        <taxon>Cricetidae</taxon>
        <taxon>Cricetinae</taxon>
        <taxon>Cricetulus</taxon>
    </lineage>
</organism>
<dbReference type="Proteomes" id="UP000030759">
    <property type="component" value="Unassembled WGS sequence"/>
</dbReference>
<accession>A0A061IEY8</accession>
<reference evidence="2" key="1">
    <citation type="journal article" date="2013" name="Nat. Biotechnol.">
        <title>Chinese hamster genome sequenced from sorted chromosomes.</title>
        <authorList>
            <person name="Brinkrolf K."/>
            <person name="Rupp O."/>
            <person name="Laux H."/>
            <person name="Kollin F."/>
            <person name="Ernst W."/>
            <person name="Linke B."/>
            <person name="Kofler R."/>
            <person name="Romand S."/>
            <person name="Hesse F."/>
            <person name="Budach W.E."/>
            <person name="Galosy S."/>
            <person name="Muller D."/>
            <person name="Noll T."/>
            <person name="Wienberg J."/>
            <person name="Jostock T."/>
            <person name="Leonard M."/>
            <person name="Grillari J."/>
            <person name="Tauch A."/>
            <person name="Goesmann A."/>
            <person name="Helk B."/>
            <person name="Mott J.E."/>
            <person name="Puhler A."/>
            <person name="Borth N."/>
        </authorList>
    </citation>
    <scope>NUCLEOTIDE SEQUENCE [LARGE SCALE GENOMIC DNA]</scope>
    <source>
        <strain evidence="2">17A/GY</strain>
    </source>
</reference>
<evidence type="ECO:0000313" key="2">
    <source>
        <dbReference type="Proteomes" id="UP000030759"/>
    </source>
</evidence>
<dbReference type="EMBL" id="KE672569">
    <property type="protein sequence ID" value="ERE79232.1"/>
    <property type="molecule type" value="Genomic_DNA"/>
</dbReference>
<dbReference type="AlphaFoldDB" id="A0A061IEY8"/>
<sequence length="75" mass="7996">MNLRRQPRYDGLQCHEAGIGLTATTSKDMELAGDFQVCSSPSAASISPVCCSISSSCSSLLTHELLRSAKQYSQA</sequence>
<proteinExistence type="predicted"/>
<name>A0A061IEY8_CRIGR</name>
<gene>
    <name evidence="1" type="ORF">H671_3g9759</name>
</gene>